<dbReference type="Gene3D" id="3.30.420.10">
    <property type="entry name" value="Ribonuclease H-like superfamily/Ribonuclease H"/>
    <property type="match status" value="1"/>
</dbReference>
<dbReference type="PANTHER" id="PTHR37984:SF5">
    <property type="entry name" value="PROTEIN NYNRIN-LIKE"/>
    <property type="match status" value="1"/>
</dbReference>
<dbReference type="CDD" id="cd09274">
    <property type="entry name" value="RNase_HI_RT_Ty3"/>
    <property type="match status" value="1"/>
</dbReference>
<evidence type="ECO:0000256" key="3">
    <source>
        <dbReference type="ARBA" id="ARBA00022695"/>
    </source>
</evidence>
<evidence type="ECO:0000256" key="7">
    <source>
        <dbReference type="ARBA" id="ARBA00022918"/>
    </source>
</evidence>
<dbReference type="Pfam" id="PF17917">
    <property type="entry name" value="RT_RNaseH"/>
    <property type="match status" value="1"/>
</dbReference>
<dbReference type="PROSITE" id="PS50994">
    <property type="entry name" value="INTEGRASE"/>
    <property type="match status" value="1"/>
</dbReference>
<evidence type="ECO:0000256" key="8">
    <source>
        <dbReference type="SAM" id="MobiDB-lite"/>
    </source>
</evidence>
<keyword evidence="2" id="KW-0808">Transferase</keyword>
<dbReference type="EMBL" id="OZ034829">
    <property type="protein sequence ID" value="CAL1685113.1"/>
    <property type="molecule type" value="Genomic_DNA"/>
</dbReference>
<dbReference type="GO" id="GO:0003676">
    <property type="term" value="F:nucleic acid binding"/>
    <property type="evidence" value="ECO:0007669"/>
    <property type="project" value="InterPro"/>
</dbReference>
<feature type="region of interest" description="Disordered" evidence="8">
    <location>
        <begin position="500"/>
        <end position="576"/>
    </location>
</feature>
<keyword evidence="3" id="KW-0548">Nucleotidyltransferase</keyword>
<dbReference type="InterPro" id="IPR041588">
    <property type="entry name" value="Integrase_H2C2"/>
</dbReference>
<protein>
    <recommendedName>
        <fullName evidence="1">RNA-directed DNA polymerase</fullName>
        <ecNumber evidence="1">2.7.7.49</ecNumber>
    </recommendedName>
</protein>
<reference evidence="10" key="1">
    <citation type="submission" date="2024-04" db="EMBL/GenBank/DDBJ databases">
        <authorList>
            <consortium name="Molecular Ecology Group"/>
        </authorList>
    </citation>
    <scope>NUCLEOTIDE SEQUENCE</scope>
</reference>
<dbReference type="GO" id="GO:0016787">
    <property type="term" value="F:hydrolase activity"/>
    <property type="evidence" value="ECO:0007669"/>
    <property type="project" value="UniProtKB-KW"/>
</dbReference>
<dbReference type="Proteomes" id="UP001497644">
    <property type="component" value="Chromosome 6"/>
</dbReference>
<evidence type="ECO:0000313" key="11">
    <source>
        <dbReference type="Proteomes" id="UP001497644"/>
    </source>
</evidence>
<accession>A0AAV2NZM5</accession>
<evidence type="ECO:0000256" key="4">
    <source>
        <dbReference type="ARBA" id="ARBA00022722"/>
    </source>
</evidence>
<dbReference type="FunFam" id="3.30.420.10:FF:000063">
    <property type="entry name" value="Retrovirus-related Pol polyprotein from transposon 297-like Protein"/>
    <property type="match status" value="1"/>
</dbReference>
<evidence type="ECO:0000256" key="6">
    <source>
        <dbReference type="ARBA" id="ARBA00022801"/>
    </source>
</evidence>
<evidence type="ECO:0000256" key="2">
    <source>
        <dbReference type="ARBA" id="ARBA00022679"/>
    </source>
</evidence>
<feature type="compositionally biased region" description="Basic and acidic residues" evidence="8">
    <location>
        <begin position="551"/>
        <end position="560"/>
    </location>
</feature>
<dbReference type="GO" id="GO:0042575">
    <property type="term" value="C:DNA polymerase complex"/>
    <property type="evidence" value="ECO:0007669"/>
    <property type="project" value="UniProtKB-ARBA"/>
</dbReference>
<dbReference type="Pfam" id="PF00665">
    <property type="entry name" value="rve"/>
    <property type="match status" value="1"/>
</dbReference>
<keyword evidence="5" id="KW-0255">Endonuclease</keyword>
<keyword evidence="6" id="KW-0378">Hydrolase</keyword>
<evidence type="ECO:0000313" key="10">
    <source>
        <dbReference type="EMBL" id="CAL1685113.1"/>
    </source>
</evidence>
<gene>
    <name evidence="10" type="ORF">LPLAT_LOCUS10675</name>
</gene>
<keyword evidence="7" id="KW-0695">RNA-directed DNA polymerase</keyword>
<dbReference type="AlphaFoldDB" id="A0AAV2NZM5"/>
<name>A0AAV2NZM5_9HYME</name>
<sequence length="576" mass="67033">MPLRNHKKKYAQIDKEAFAIIIEVKKFHQFLYGNRFTLLTDHKPLAQIFNPQKGLPAYSAMRMQHYAVFLQAFNFDIKYRKSSSHRNADGFSRLPVKENRGGEYDVIDVFQLENLETLPVKAKDVRLEALKDKSLNKLLQALEEGKSLVPLGYKDNEFSLQQGIIFRKDRVVIPKTLTNKILKELHAGHFGSVKMKSLSRSFCWWSHMDKEIEDIVKNCKFCHTFSNNPSCKIKHHWETATEPLQRVHVDFAGPFLGYNFLVLVDAYTRWPEVHIMKNITTDSTITKCREIFTTFGLPQVLVSHNGRTFISRKFQKFLESNGIFHKCTAPYHPAINGLAESFVQTFKQALRKLNLIDTDIKINLQKFLFYYRLTSHQELSKSPAEMMFGRKLRCRLDLLFPKTETKTENVNRNFENVKRFELGDKVAVREYLDKNVKWRFGIIVEILGHLQYKVQLENGKCWKRHINQMRAIGAEIKEFSKENMFDYVNPNVEHSDNVIASERSSNPQDKEKPQTVSTTSLETSQKEARGSENSEEGKATESEAPTQKSPLESEGRERPVRIRRSPKRCGQYLEHF</sequence>
<dbReference type="InterPro" id="IPR012337">
    <property type="entry name" value="RNaseH-like_sf"/>
</dbReference>
<dbReference type="GO" id="GO:0003964">
    <property type="term" value="F:RNA-directed DNA polymerase activity"/>
    <property type="evidence" value="ECO:0007669"/>
    <property type="project" value="UniProtKB-KW"/>
</dbReference>
<dbReference type="InterPro" id="IPR050951">
    <property type="entry name" value="Retrovirus_Pol_polyprotein"/>
</dbReference>
<organism evidence="10 11">
    <name type="scientific">Lasius platythorax</name>
    <dbReference type="NCBI Taxonomy" id="488582"/>
    <lineage>
        <taxon>Eukaryota</taxon>
        <taxon>Metazoa</taxon>
        <taxon>Ecdysozoa</taxon>
        <taxon>Arthropoda</taxon>
        <taxon>Hexapoda</taxon>
        <taxon>Insecta</taxon>
        <taxon>Pterygota</taxon>
        <taxon>Neoptera</taxon>
        <taxon>Endopterygota</taxon>
        <taxon>Hymenoptera</taxon>
        <taxon>Apocrita</taxon>
        <taxon>Aculeata</taxon>
        <taxon>Formicoidea</taxon>
        <taxon>Formicidae</taxon>
        <taxon>Formicinae</taxon>
        <taxon>Lasius</taxon>
        <taxon>Lasius</taxon>
    </lineage>
</organism>
<dbReference type="InterPro" id="IPR041373">
    <property type="entry name" value="RT_RNaseH"/>
</dbReference>
<dbReference type="Pfam" id="PF17921">
    <property type="entry name" value="Integrase_H2C2"/>
    <property type="match status" value="1"/>
</dbReference>
<feature type="compositionally biased region" description="Polar residues" evidence="8">
    <location>
        <begin position="514"/>
        <end position="523"/>
    </location>
</feature>
<dbReference type="GO" id="GO:0015074">
    <property type="term" value="P:DNA integration"/>
    <property type="evidence" value="ECO:0007669"/>
    <property type="project" value="InterPro"/>
</dbReference>
<keyword evidence="11" id="KW-1185">Reference proteome</keyword>
<dbReference type="SUPFAM" id="SSF56672">
    <property type="entry name" value="DNA/RNA polymerases"/>
    <property type="match status" value="1"/>
</dbReference>
<feature type="compositionally biased region" description="Basic and acidic residues" evidence="8">
    <location>
        <begin position="524"/>
        <end position="541"/>
    </location>
</feature>
<proteinExistence type="predicted"/>
<evidence type="ECO:0000256" key="1">
    <source>
        <dbReference type="ARBA" id="ARBA00012493"/>
    </source>
</evidence>
<dbReference type="GO" id="GO:0004519">
    <property type="term" value="F:endonuclease activity"/>
    <property type="evidence" value="ECO:0007669"/>
    <property type="project" value="UniProtKB-KW"/>
</dbReference>
<dbReference type="InterPro" id="IPR036397">
    <property type="entry name" value="RNaseH_sf"/>
</dbReference>
<keyword evidence="4" id="KW-0540">Nuclease</keyword>
<evidence type="ECO:0000259" key="9">
    <source>
        <dbReference type="PROSITE" id="PS50994"/>
    </source>
</evidence>
<dbReference type="Gene3D" id="1.10.340.70">
    <property type="match status" value="1"/>
</dbReference>
<dbReference type="EC" id="2.7.7.49" evidence="1"/>
<dbReference type="InterPro" id="IPR043502">
    <property type="entry name" value="DNA/RNA_pol_sf"/>
</dbReference>
<dbReference type="SUPFAM" id="SSF53098">
    <property type="entry name" value="Ribonuclease H-like"/>
    <property type="match status" value="1"/>
</dbReference>
<evidence type="ECO:0000256" key="5">
    <source>
        <dbReference type="ARBA" id="ARBA00022759"/>
    </source>
</evidence>
<dbReference type="FunFam" id="1.10.340.70:FF:000003">
    <property type="entry name" value="Protein CBG25708"/>
    <property type="match status" value="1"/>
</dbReference>
<feature type="domain" description="Integrase catalytic" evidence="9">
    <location>
        <begin position="239"/>
        <end position="391"/>
    </location>
</feature>
<dbReference type="InterPro" id="IPR001584">
    <property type="entry name" value="Integrase_cat-core"/>
</dbReference>
<dbReference type="PANTHER" id="PTHR37984">
    <property type="entry name" value="PROTEIN CBG26694"/>
    <property type="match status" value="1"/>
</dbReference>